<comment type="caution">
    <text evidence="1">The sequence shown here is derived from an EMBL/GenBank/DDBJ whole genome shotgun (WGS) entry which is preliminary data.</text>
</comment>
<evidence type="ECO:0000313" key="2">
    <source>
        <dbReference type="Proteomes" id="UP000176501"/>
    </source>
</evidence>
<dbReference type="AlphaFoldDB" id="A0A1F7W8C6"/>
<evidence type="ECO:0000313" key="1">
    <source>
        <dbReference type="EMBL" id="OGL98638.1"/>
    </source>
</evidence>
<protein>
    <recommendedName>
        <fullName evidence="3">HEPN domain-containing protein</fullName>
    </recommendedName>
</protein>
<sequence>MPNENQKIYDWLDFAQSYLHSADLLFDTMIVNNREIMVTYIPAMYLLKHGAEVFIKMTFVILNDELGGDGKIHDARKLIEKMCELISSNSEKVKNGLVKNLADEKKSASPDKGRISDLKTAIADLPKLQVNLMELKQLVLKYYYWSGHRMLDTLPMEGENI</sequence>
<evidence type="ECO:0008006" key="3">
    <source>
        <dbReference type="Google" id="ProtNLM"/>
    </source>
</evidence>
<proteinExistence type="predicted"/>
<gene>
    <name evidence="1" type="ORF">A2304_02950</name>
</gene>
<name>A0A1F7W8C6_9BACT</name>
<dbReference type="Proteomes" id="UP000176501">
    <property type="component" value="Unassembled WGS sequence"/>
</dbReference>
<organism evidence="1 2">
    <name type="scientific">Candidatus Uhrbacteria bacterium RIFOXYB2_FULL_57_15</name>
    <dbReference type="NCBI Taxonomy" id="1802422"/>
    <lineage>
        <taxon>Bacteria</taxon>
        <taxon>Candidatus Uhriibacteriota</taxon>
    </lineage>
</organism>
<dbReference type="EMBL" id="MGFE01000017">
    <property type="protein sequence ID" value="OGL98638.1"/>
    <property type="molecule type" value="Genomic_DNA"/>
</dbReference>
<accession>A0A1F7W8C6</accession>
<reference evidence="1 2" key="1">
    <citation type="journal article" date="2016" name="Nat. Commun.">
        <title>Thousands of microbial genomes shed light on interconnected biogeochemical processes in an aquifer system.</title>
        <authorList>
            <person name="Anantharaman K."/>
            <person name="Brown C.T."/>
            <person name="Hug L.A."/>
            <person name="Sharon I."/>
            <person name="Castelle C.J."/>
            <person name="Probst A.J."/>
            <person name="Thomas B.C."/>
            <person name="Singh A."/>
            <person name="Wilkins M.J."/>
            <person name="Karaoz U."/>
            <person name="Brodie E.L."/>
            <person name="Williams K.H."/>
            <person name="Hubbard S.S."/>
            <person name="Banfield J.F."/>
        </authorList>
    </citation>
    <scope>NUCLEOTIDE SEQUENCE [LARGE SCALE GENOMIC DNA]</scope>
</reference>